<evidence type="ECO:0000313" key="3">
    <source>
        <dbReference type="EMBL" id="CCK70140.1"/>
    </source>
</evidence>
<feature type="transmembrane region" description="Helical" evidence="1">
    <location>
        <begin position="22"/>
        <end position="42"/>
    </location>
</feature>
<feature type="transmembrane region" description="Helical" evidence="1">
    <location>
        <begin position="121"/>
        <end position="139"/>
    </location>
</feature>
<dbReference type="PANTHER" id="PTHR14969:SF59">
    <property type="entry name" value="DOLICHYLDIPHOSPHATASE"/>
    <property type="match status" value="1"/>
</dbReference>
<keyword evidence="1" id="KW-1133">Transmembrane helix</keyword>
<evidence type="ECO:0000256" key="1">
    <source>
        <dbReference type="SAM" id="Phobius"/>
    </source>
</evidence>
<dbReference type="GO" id="GO:0047874">
    <property type="term" value="F:dolichyldiphosphatase activity"/>
    <property type="evidence" value="ECO:0007669"/>
    <property type="project" value="EnsemblFungi"/>
</dbReference>
<proteinExistence type="predicted"/>
<keyword evidence="1" id="KW-0812">Transmembrane</keyword>
<dbReference type="PANTHER" id="PTHR14969">
    <property type="entry name" value="SPHINGOSINE-1-PHOSPHATE PHOSPHOHYDROLASE"/>
    <property type="match status" value="1"/>
</dbReference>
<reference evidence="3 4" key="1">
    <citation type="journal article" date="2011" name="Proc. Natl. Acad. Sci. U.S.A.">
        <title>Evolutionary erosion of yeast sex chromosomes by mating-type switching accidents.</title>
        <authorList>
            <person name="Gordon J.L."/>
            <person name="Armisen D."/>
            <person name="Proux-Wera E."/>
            <person name="Oheigeartaigh S.S."/>
            <person name="Byrne K.P."/>
            <person name="Wolfe K.H."/>
        </authorList>
    </citation>
    <scope>NUCLEOTIDE SEQUENCE [LARGE SCALE GENOMIC DNA]</scope>
    <source>
        <strain evidence="4">ATCC MYA-139 / BCRC 22969 / CBS 8797 / CCRC 22969 / KCTC 17520 / NBRC 10181 / NCYC 3082</strain>
    </source>
</reference>
<gene>
    <name evidence="3" type="primary">KNAG0D03940</name>
    <name evidence="3" type="ordered locus">KNAG_0D03940</name>
</gene>
<reference evidence="4" key="2">
    <citation type="submission" date="2012-08" db="EMBL/GenBank/DDBJ databases">
        <title>Genome sequence of Kazachstania naganishii.</title>
        <authorList>
            <person name="Gordon J.L."/>
            <person name="Armisen D."/>
            <person name="Proux-Wera E."/>
            <person name="OhEigeartaigh S.S."/>
            <person name="Byrne K.P."/>
            <person name="Wolfe K.H."/>
        </authorList>
    </citation>
    <scope>NUCLEOTIDE SEQUENCE [LARGE SCALE GENOMIC DNA]</scope>
    <source>
        <strain evidence="4">ATCC MYA-139 / BCRC 22969 / CBS 8797 / CCRC 22969 / KCTC 17520 / NBRC 10181 / NCYC 3082</strain>
    </source>
</reference>
<dbReference type="GO" id="GO:0008610">
    <property type="term" value="P:lipid biosynthetic process"/>
    <property type="evidence" value="ECO:0007669"/>
    <property type="project" value="EnsemblFungi"/>
</dbReference>
<dbReference type="SUPFAM" id="SSF48317">
    <property type="entry name" value="Acid phosphatase/Vanadium-dependent haloperoxidase"/>
    <property type="match status" value="1"/>
</dbReference>
<dbReference type="Gene3D" id="1.20.144.10">
    <property type="entry name" value="Phosphatidic acid phosphatase type 2/haloperoxidase"/>
    <property type="match status" value="1"/>
</dbReference>
<dbReference type="STRING" id="1071383.J7R5K7"/>
<keyword evidence="1" id="KW-0472">Membrane</keyword>
<dbReference type="Pfam" id="PF01569">
    <property type="entry name" value="PAP2"/>
    <property type="match status" value="1"/>
</dbReference>
<dbReference type="OMA" id="VYATLIW"/>
<name>J7R5K7_HUIN7</name>
<dbReference type="eggNOG" id="KOG3146">
    <property type="taxonomic scope" value="Eukaryota"/>
</dbReference>
<dbReference type="KEGG" id="kng:KNAG_0D03940"/>
<dbReference type="InterPro" id="IPR036938">
    <property type="entry name" value="PAP2/HPO_sf"/>
</dbReference>
<dbReference type="GeneID" id="34525829"/>
<dbReference type="SMART" id="SM00014">
    <property type="entry name" value="acidPPc"/>
    <property type="match status" value="1"/>
</dbReference>
<dbReference type="InterPro" id="IPR000326">
    <property type="entry name" value="PAP2/HPO"/>
</dbReference>
<evidence type="ECO:0000313" key="4">
    <source>
        <dbReference type="Proteomes" id="UP000006310"/>
    </source>
</evidence>
<dbReference type="GO" id="GO:0006487">
    <property type="term" value="P:protein N-linked glycosylation"/>
    <property type="evidence" value="ECO:0007669"/>
    <property type="project" value="EnsemblFungi"/>
</dbReference>
<dbReference type="AlphaFoldDB" id="J7R5K7"/>
<evidence type="ECO:0000259" key="2">
    <source>
        <dbReference type="SMART" id="SM00014"/>
    </source>
</evidence>
<dbReference type="EMBL" id="HE978317">
    <property type="protein sequence ID" value="CCK70140.1"/>
    <property type="molecule type" value="Genomic_DNA"/>
</dbReference>
<dbReference type="OrthoDB" id="302705at2759"/>
<dbReference type="RefSeq" id="XP_022464386.1">
    <property type="nucleotide sequence ID" value="XM_022607829.1"/>
</dbReference>
<accession>J7R5K7</accession>
<keyword evidence="4" id="KW-1185">Reference proteome</keyword>
<dbReference type="Proteomes" id="UP000006310">
    <property type="component" value="Chromosome 4"/>
</dbReference>
<organism evidence="3 4">
    <name type="scientific">Huiozyma naganishii (strain ATCC MYA-139 / BCRC 22969 / CBS 8797 / KCTC 17520 / NBRC 10181 / NCYC 3082 / Yp74L-3)</name>
    <name type="common">Yeast</name>
    <name type="synonym">Kazachstania naganishii</name>
    <dbReference type="NCBI Taxonomy" id="1071383"/>
    <lineage>
        <taxon>Eukaryota</taxon>
        <taxon>Fungi</taxon>
        <taxon>Dikarya</taxon>
        <taxon>Ascomycota</taxon>
        <taxon>Saccharomycotina</taxon>
        <taxon>Saccharomycetes</taxon>
        <taxon>Saccharomycetales</taxon>
        <taxon>Saccharomycetaceae</taxon>
        <taxon>Huiozyma</taxon>
    </lineage>
</organism>
<dbReference type="UniPathway" id="UPA00378"/>
<dbReference type="GO" id="GO:0005789">
    <property type="term" value="C:endoplasmic reticulum membrane"/>
    <property type="evidence" value="ECO:0007669"/>
    <property type="project" value="EnsemblFungi"/>
</dbReference>
<dbReference type="GO" id="GO:0042392">
    <property type="term" value="F:sphingosine-1-phosphate phosphatase activity"/>
    <property type="evidence" value="ECO:0007669"/>
    <property type="project" value="TreeGrafter"/>
</dbReference>
<feature type="transmembrane region" description="Helical" evidence="1">
    <location>
        <begin position="91"/>
        <end position="109"/>
    </location>
</feature>
<sequence length="182" mass="19940">MSLVPLDETYILYNPSDWASTVSAYLALAPILILMFYLSWFITSWELEPLLVAAGQLLNEALNKILKRLFKQNRPGPEPHGGGPGYGMPSAHAQFVAFAAVYLTLRIALQWPEPLQRNTALVLLVWAGALAIAASRVYLNYHSLEQVCVGWQVGCSCSLATTLAVVVGGRPSFGCRTGWFGR</sequence>
<feature type="domain" description="Phosphatidic acid phosphatase type 2/haloperoxidase" evidence="2">
    <location>
        <begin position="49"/>
        <end position="162"/>
    </location>
</feature>
<protein>
    <recommendedName>
        <fullName evidence="2">Phosphatidic acid phosphatase type 2/haloperoxidase domain-containing protein</fullName>
    </recommendedName>
</protein>
<dbReference type="HOGENOM" id="CLU_1482201_0_0_1"/>
<feature type="transmembrane region" description="Helical" evidence="1">
    <location>
        <begin position="151"/>
        <end position="169"/>
    </location>
</feature>